<feature type="transmembrane region" description="Helical" evidence="8">
    <location>
        <begin position="116"/>
        <end position="135"/>
    </location>
</feature>
<evidence type="ECO:0000313" key="9">
    <source>
        <dbReference type="EMBL" id="PIO65940.1"/>
    </source>
</evidence>
<evidence type="ECO:0000256" key="2">
    <source>
        <dbReference type="ARBA" id="ARBA00009916"/>
    </source>
</evidence>
<keyword evidence="3" id="KW-0813">Transport</keyword>
<organism evidence="9 10">
    <name type="scientific">Teladorsagia circumcincta</name>
    <name type="common">Brown stomach worm</name>
    <name type="synonym">Ostertagia circumcincta</name>
    <dbReference type="NCBI Taxonomy" id="45464"/>
    <lineage>
        <taxon>Eukaryota</taxon>
        <taxon>Metazoa</taxon>
        <taxon>Ecdysozoa</taxon>
        <taxon>Nematoda</taxon>
        <taxon>Chromadorea</taxon>
        <taxon>Rhabditida</taxon>
        <taxon>Rhabditina</taxon>
        <taxon>Rhabditomorpha</taxon>
        <taxon>Strongyloidea</taxon>
        <taxon>Trichostrongylidae</taxon>
        <taxon>Teladorsagia</taxon>
    </lineage>
</organism>
<dbReference type="Proteomes" id="UP000230423">
    <property type="component" value="Unassembled WGS sequence"/>
</dbReference>
<keyword evidence="5 8" id="KW-0812">Transmembrane</keyword>
<dbReference type="InterPro" id="IPR001204">
    <property type="entry name" value="Phos_transporter"/>
</dbReference>
<evidence type="ECO:0000256" key="4">
    <source>
        <dbReference type="ARBA" id="ARBA00022592"/>
    </source>
</evidence>
<feature type="transmembrane region" description="Helical" evidence="8">
    <location>
        <begin position="156"/>
        <end position="175"/>
    </location>
</feature>
<feature type="transmembrane region" description="Helical" evidence="8">
    <location>
        <begin position="87"/>
        <end position="110"/>
    </location>
</feature>
<keyword evidence="4" id="KW-0592">Phosphate transport</keyword>
<keyword evidence="10" id="KW-1185">Reference proteome</keyword>
<sequence length="205" mass="22166">VSFCFANESEATLKALIQKKFGYDVHSECVSGLENVFDWKAIPAVFHMTLPVTPVYFAIHVLRKMTMSMLDYGTVMSEKTKRVHSQLLQALTVQACLPIFFLLAVITYAIEQVSLTWALIVGVILAFVLGAGMGANDVANAFGTSVGSGTLTLVQAYTLATIFETLGAVLVGWSVTDTLRKGVVDTRVYADSPQDLFFGQIAALG</sequence>
<feature type="non-terminal residue" evidence="9">
    <location>
        <position position="205"/>
    </location>
</feature>
<evidence type="ECO:0000256" key="3">
    <source>
        <dbReference type="ARBA" id="ARBA00022448"/>
    </source>
</evidence>
<dbReference type="Pfam" id="PF01384">
    <property type="entry name" value="PHO4"/>
    <property type="match status" value="1"/>
</dbReference>
<dbReference type="GO" id="GO:0016020">
    <property type="term" value="C:membrane"/>
    <property type="evidence" value="ECO:0007669"/>
    <property type="project" value="UniProtKB-SubCell"/>
</dbReference>
<evidence type="ECO:0008006" key="11">
    <source>
        <dbReference type="Google" id="ProtNLM"/>
    </source>
</evidence>
<accession>A0A2G9U8Y4</accession>
<dbReference type="Pfam" id="PF10317">
    <property type="entry name" value="7TM_GPCR_Srd"/>
    <property type="match status" value="1"/>
</dbReference>
<comment type="similarity">
    <text evidence="2">Belongs to the inorganic phosphate transporter (PiT) (TC 2.A.20) family.</text>
</comment>
<comment type="subcellular location">
    <subcellularLocation>
        <location evidence="1">Membrane</location>
        <topology evidence="1">Multi-pass membrane protein</topology>
    </subcellularLocation>
</comment>
<evidence type="ECO:0000313" key="10">
    <source>
        <dbReference type="Proteomes" id="UP000230423"/>
    </source>
</evidence>
<dbReference type="EMBL" id="KZ348611">
    <property type="protein sequence ID" value="PIO65940.1"/>
    <property type="molecule type" value="Genomic_DNA"/>
</dbReference>
<dbReference type="PANTHER" id="PTHR11101:SF67">
    <property type="entry name" value="PHOSPHATE TRANSPORTER"/>
    <property type="match status" value="1"/>
</dbReference>
<evidence type="ECO:0000256" key="8">
    <source>
        <dbReference type="SAM" id="Phobius"/>
    </source>
</evidence>
<dbReference type="GO" id="GO:0005315">
    <property type="term" value="F:phosphate transmembrane transporter activity"/>
    <property type="evidence" value="ECO:0007669"/>
    <property type="project" value="InterPro"/>
</dbReference>
<name>A0A2G9U8Y4_TELCI</name>
<evidence type="ECO:0000256" key="1">
    <source>
        <dbReference type="ARBA" id="ARBA00004141"/>
    </source>
</evidence>
<evidence type="ECO:0000256" key="6">
    <source>
        <dbReference type="ARBA" id="ARBA00022989"/>
    </source>
</evidence>
<feature type="transmembrane region" description="Helical" evidence="8">
    <location>
        <begin position="41"/>
        <end position="62"/>
    </location>
</feature>
<dbReference type="PANTHER" id="PTHR11101">
    <property type="entry name" value="PHOSPHATE TRANSPORTER"/>
    <property type="match status" value="1"/>
</dbReference>
<dbReference type="AlphaFoldDB" id="A0A2G9U8Y4"/>
<evidence type="ECO:0000256" key="7">
    <source>
        <dbReference type="ARBA" id="ARBA00023136"/>
    </source>
</evidence>
<dbReference type="GO" id="GO:0035435">
    <property type="term" value="P:phosphate ion transmembrane transport"/>
    <property type="evidence" value="ECO:0007669"/>
    <property type="project" value="TreeGrafter"/>
</dbReference>
<proteinExistence type="inferred from homology"/>
<dbReference type="InterPro" id="IPR019421">
    <property type="entry name" value="7TM_GPCR_serpentine_rcpt_Srd"/>
</dbReference>
<reference evidence="9 10" key="1">
    <citation type="submission" date="2015-09" db="EMBL/GenBank/DDBJ databases">
        <title>Draft genome of the parasitic nematode Teladorsagia circumcincta isolate WARC Sus (inbred).</title>
        <authorList>
            <person name="Mitreva M."/>
        </authorList>
    </citation>
    <scope>NUCLEOTIDE SEQUENCE [LARGE SCALE GENOMIC DNA]</scope>
    <source>
        <strain evidence="9 10">S</strain>
    </source>
</reference>
<feature type="non-terminal residue" evidence="9">
    <location>
        <position position="1"/>
    </location>
</feature>
<dbReference type="OrthoDB" id="260807at2759"/>
<evidence type="ECO:0000256" key="5">
    <source>
        <dbReference type="ARBA" id="ARBA00022692"/>
    </source>
</evidence>
<keyword evidence="6 8" id="KW-1133">Transmembrane helix</keyword>
<protein>
    <recommendedName>
        <fullName evidence="11">Phosphate transporter family protein</fullName>
    </recommendedName>
</protein>
<keyword evidence="7 8" id="KW-0472">Membrane</keyword>
<gene>
    <name evidence="9" type="ORF">TELCIR_12362</name>
</gene>